<evidence type="ECO:0000313" key="3">
    <source>
        <dbReference type="EMBL" id="EHY66812.1"/>
    </source>
</evidence>
<accession>H8ZA31</accession>
<proteinExistence type="predicted"/>
<feature type="compositionally biased region" description="Polar residues" evidence="1">
    <location>
        <begin position="330"/>
        <end position="348"/>
    </location>
</feature>
<feature type="compositionally biased region" description="Basic and acidic residues" evidence="1">
    <location>
        <begin position="223"/>
        <end position="241"/>
    </location>
</feature>
<feature type="compositionally biased region" description="Polar residues" evidence="1">
    <location>
        <begin position="279"/>
        <end position="308"/>
    </location>
</feature>
<organism evidence="3">
    <name type="scientific">Nematocida ausubeli (strain ATCC PRA-371 / ERTm2)</name>
    <name type="common">Nematode killer fungus</name>
    <dbReference type="NCBI Taxonomy" id="1913371"/>
    <lineage>
        <taxon>Eukaryota</taxon>
        <taxon>Fungi</taxon>
        <taxon>Fungi incertae sedis</taxon>
        <taxon>Microsporidia</taxon>
        <taxon>Nematocida</taxon>
    </lineage>
</organism>
<feature type="compositionally biased region" description="Low complexity" evidence="1">
    <location>
        <begin position="187"/>
        <end position="198"/>
    </location>
</feature>
<dbReference type="Proteomes" id="UP000005622">
    <property type="component" value="Unassembled WGS sequence"/>
</dbReference>
<protein>
    <submittedName>
        <fullName evidence="3">Uncharacterized protein</fullName>
    </submittedName>
</protein>
<gene>
    <name evidence="3" type="ORF">NERG_00452</name>
</gene>
<dbReference type="AlphaFoldDB" id="H8ZA31"/>
<feature type="region of interest" description="Disordered" evidence="1">
    <location>
        <begin position="174"/>
        <end position="251"/>
    </location>
</feature>
<keyword evidence="2" id="KW-0732">Signal</keyword>
<dbReference type="HOGENOM" id="CLU_509089_0_0_1"/>
<dbReference type="EMBL" id="JH604633">
    <property type="protein sequence ID" value="EHY66812.1"/>
    <property type="molecule type" value="Genomic_DNA"/>
</dbReference>
<feature type="chain" id="PRO_5003617498" evidence="2">
    <location>
        <begin position="26"/>
        <end position="568"/>
    </location>
</feature>
<feature type="region of interest" description="Disordered" evidence="1">
    <location>
        <begin position="512"/>
        <end position="532"/>
    </location>
</feature>
<reference evidence="3" key="1">
    <citation type="submission" date="2011-03" db="EMBL/GenBank/DDBJ databases">
        <title>The Genome Sequence of Nematocida sp1 strain ERTm2.</title>
        <authorList>
            <consortium name="The Broad Institute Genome Sequencing Platform"/>
            <consortium name="The Broad Institute Genome Sequencing Center for Infectious Disease"/>
            <person name="Cuomo C."/>
            <person name="Troemel E."/>
            <person name="Young S.K."/>
            <person name="Zeng Q."/>
            <person name="Gargeya S."/>
            <person name="Fitzgerald M."/>
            <person name="Haas B."/>
            <person name="Abouelleil A."/>
            <person name="Alvarado L."/>
            <person name="Arachchi H.M."/>
            <person name="Berlin A."/>
            <person name="Brown A."/>
            <person name="Chapman S.B."/>
            <person name="Chen Z."/>
            <person name="Dunbar C."/>
            <person name="Freedman E."/>
            <person name="Gearin G."/>
            <person name="Gellesch M."/>
            <person name="Goldberg J."/>
            <person name="Griggs A."/>
            <person name="Gujja S."/>
            <person name="Heilman E.R."/>
            <person name="Heiman D."/>
            <person name="Howarth C."/>
            <person name="Larson L."/>
            <person name="Lui A."/>
            <person name="MacDonald P.J.P."/>
            <person name="Mehta T."/>
            <person name="Montmayeur A."/>
            <person name="Murphy C."/>
            <person name="Neiman D."/>
            <person name="Pearson M."/>
            <person name="Priest M."/>
            <person name="Roberts A."/>
            <person name="Saif S."/>
            <person name="Shea T."/>
            <person name="Shenoy N."/>
            <person name="Sisk P."/>
            <person name="Stolte C."/>
            <person name="Sykes S."/>
            <person name="White J."/>
            <person name="Yandava C."/>
            <person name="Wortman J."/>
            <person name="Nusbaum C."/>
            <person name="Birren B."/>
        </authorList>
    </citation>
    <scope>NUCLEOTIDE SEQUENCE</scope>
    <source>
        <strain evidence="3">ERTm2</strain>
    </source>
</reference>
<feature type="signal peptide" evidence="2">
    <location>
        <begin position="1"/>
        <end position="25"/>
    </location>
</feature>
<feature type="region of interest" description="Disordered" evidence="1">
    <location>
        <begin position="279"/>
        <end position="362"/>
    </location>
</feature>
<feature type="region of interest" description="Disordered" evidence="1">
    <location>
        <begin position="374"/>
        <end position="457"/>
    </location>
</feature>
<evidence type="ECO:0000256" key="2">
    <source>
        <dbReference type="SAM" id="SignalP"/>
    </source>
</evidence>
<feature type="compositionally biased region" description="Polar residues" evidence="1">
    <location>
        <begin position="199"/>
        <end position="218"/>
    </location>
</feature>
<evidence type="ECO:0000256" key="1">
    <source>
        <dbReference type="SAM" id="MobiDB-lite"/>
    </source>
</evidence>
<sequence length="568" mass="63566">MKVTMQKIRLDGLNILLLLLTLVHASQIEEQTQETRHIYNPSQCAIDYIEMHNFHRNSMNYGNNPEESPWKNPGTLTPPNPSKTITTYDPSSNPISIEYESPEDPSVVHTIWIFFSDESILDSMTINSSRKTPDLVEHINIKTRDNFLNMNINGNQAATRIYLPKYSYMKSHKESSKPTYTWERNENNSMPTSTTNNSEKTVPENSSNKNAQDGNNSGIHDWNTLKKYELSCDSESPREPPENDYIPGTSWYGHPNPPTNFYCSDPYCYYLKENMSMSSPDKNLPENNENLSHGCTPSNNSDSSNAQCMKSYIRNNPPPGLAGSPVIRNQAYNPSTPPLQNSQKQMRASSMPPLPSAQNQASSANWSFFSNAQNQAYNSTNPPLPSSQNQPAGPPMPPLPSSQNQATGPPMPPLPSSQNQVTGPPMPPLPSSQRQTHDPNWSFVPSAKKQTHNYPNPSVITAQNQAYCSNWSFPQTPSNQMYGPPVFIFPGFTAAPYALNAPHPGMRYYRPFPPRRNIPEQKKKVSPLRADAEPFQASAINTRVSKSEDNNIDLIGVSLYSGEPKPRK</sequence>
<name>H8ZA31_NEMA1</name>